<evidence type="ECO:0000313" key="3">
    <source>
        <dbReference type="Proteomes" id="UP000266258"/>
    </source>
</evidence>
<gene>
    <name evidence="2" type="ORF">CJP74_00855</name>
</gene>
<proteinExistence type="predicted"/>
<evidence type="ECO:0000256" key="1">
    <source>
        <dbReference type="SAM" id="SignalP"/>
    </source>
</evidence>
<keyword evidence="1" id="KW-0732">Signal</keyword>
<dbReference type="Proteomes" id="UP000266258">
    <property type="component" value="Unassembled WGS sequence"/>
</dbReference>
<keyword evidence="3" id="KW-1185">Reference proteome</keyword>
<protein>
    <submittedName>
        <fullName evidence="2">Uncharacterized protein</fullName>
    </submittedName>
</protein>
<dbReference type="EMBL" id="NRJH01000008">
    <property type="protein sequence ID" value="RIY33819.1"/>
    <property type="molecule type" value="Genomic_DNA"/>
</dbReference>
<name>A0A3A1Y9D2_9GAMM</name>
<dbReference type="RefSeq" id="WP_119496390.1">
    <property type="nucleotide sequence ID" value="NZ_NRJH01000008.1"/>
</dbReference>
<dbReference type="AlphaFoldDB" id="A0A3A1Y9D2"/>
<accession>A0A3A1Y9D2</accession>
<feature type="signal peptide" evidence="1">
    <location>
        <begin position="1"/>
        <end position="26"/>
    </location>
</feature>
<reference evidence="2 3" key="1">
    <citation type="submission" date="2017-08" db="EMBL/GenBank/DDBJ databases">
        <title>Reclassification of Bisgaard taxon 37 and 44.</title>
        <authorList>
            <person name="Christensen H."/>
        </authorList>
    </citation>
    <scope>NUCLEOTIDE SEQUENCE [LARGE SCALE GENOMIC DNA]</scope>
    <source>
        <strain evidence="2 3">B96_4</strain>
    </source>
</reference>
<dbReference type="OrthoDB" id="9851764at2"/>
<feature type="chain" id="PRO_5017319547" evidence="1">
    <location>
        <begin position="27"/>
        <end position="146"/>
    </location>
</feature>
<evidence type="ECO:0000313" key="2">
    <source>
        <dbReference type="EMBL" id="RIY33819.1"/>
    </source>
</evidence>
<comment type="caution">
    <text evidence="2">The sequence shown here is derived from an EMBL/GenBank/DDBJ whole genome shotgun (WGS) entry which is preliminary data.</text>
</comment>
<organism evidence="2 3">
    <name type="scientific">Psittacicella melopsittaci</name>
    <dbReference type="NCBI Taxonomy" id="2028576"/>
    <lineage>
        <taxon>Bacteria</taxon>
        <taxon>Pseudomonadati</taxon>
        <taxon>Pseudomonadota</taxon>
        <taxon>Gammaproteobacteria</taxon>
        <taxon>Pasteurellales</taxon>
        <taxon>Psittacicellaceae</taxon>
        <taxon>Psittacicella</taxon>
    </lineage>
</organism>
<sequence length="146" mass="15658">MKIKSVITALVLGSALVAGSFTSAYAADVNANDRVPLVVNDNFMQPALKTATIETGHRTITGQAFGENNKITSVYVTSNLNKSLVSLFEVDGVTVYASSDITASQINSILADFNIEGRVNNSEVRMQVKQAGLLNKLDSDFDVDVR</sequence>